<dbReference type="InterPro" id="IPR011009">
    <property type="entry name" value="Kinase-like_dom_sf"/>
</dbReference>
<dbReference type="InterPro" id="IPR051678">
    <property type="entry name" value="AGP_Transferase"/>
</dbReference>
<sequence length="297" mass="32075">MSRTPASDVEITADTVRRLLREQHPDLAHEPVTVLANGWDNVIARVGDDLLARLPRREQAAKLVLAEQAWLPQLAPRLPLAVPVPVRTGVPTSFYPYSWSLTPWLPGRPVVSGDGTSAEIDPGGTALALGAFLGALHHPAPPHAPTHRTRGVPLLDRRELDDHNASLLSDTGHLIEALEAGRSAKPWPHEPVWLHGDLHPANVLVREGRIGAVIDFGDVTAGDPATDLAVAWMLVPAPARDVFWDQYARAVPFLDETRVIRARAWAAAFALVFLANSADNPQMAAIGRATSGALRSE</sequence>
<dbReference type="SUPFAM" id="SSF56112">
    <property type="entry name" value="Protein kinase-like (PK-like)"/>
    <property type="match status" value="1"/>
</dbReference>
<evidence type="ECO:0000259" key="1">
    <source>
        <dbReference type="Pfam" id="PF01636"/>
    </source>
</evidence>
<dbReference type="Gene3D" id="3.90.1200.10">
    <property type="match status" value="1"/>
</dbReference>
<gene>
    <name evidence="2" type="ORF">GCM10022223_64240</name>
</gene>
<comment type="caution">
    <text evidence="2">The sequence shown here is derived from an EMBL/GenBank/DDBJ whole genome shotgun (WGS) entry which is preliminary data.</text>
</comment>
<dbReference type="PANTHER" id="PTHR21310">
    <property type="entry name" value="AMINOGLYCOSIDE PHOSPHOTRANSFERASE-RELATED-RELATED"/>
    <property type="match status" value="1"/>
</dbReference>
<proteinExistence type="predicted"/>
<dbReference type="Gene3D" id="3.30.200.20">
    <property type="entry name" value="Phosphorylase Kinase, domain 1"/>
    <property type="match status" value="1"/>
</dbReference>
<evidence type="ECO:0000313" key="2">
    <source>
        <dbReference type="EMBL" id="GAA3636815.1"/>
    </source>
</evidence>
<dbReference type="EMBL" id="BAAAZO010000012">
    <property type="protein sequence ID" value="GAA3636815.1"/>
    <property type="molecule type" value="Genomic_DNA"/>
</dbReference>
<organism evidence="2 3">
    <name type="scientific">Kineosporia mesophila</name>
    <dbReference type="NCBI Taxonomy" id="566012"/>
    <lineage>
        <taxon>Bacteria</taxon>
        <taxon>Bacillati</taxon>
        <taxon>Actinomycetota</taxon>
        <taxon>Actinomycetes</taxon>
        <taxon>Kineosporiales</taxon>
        <taxon>Kineosporiaceae</taxon>
        <taxon>Kineosporia</taxon>
    </lineage>
</organism>
<dbReference type="CDD" id="cd05155">
    <property type="entry name" value="APH_ChoK_like_1"/>
    <property type="match status" value="1"/>
</dbReference>
<dbReference type="RefSeq" id="WP_345718878.1">
    <property type="nucleotide sequence ID" value="NZ_BAAAZO010000012.1"/>
</dbReference>
<keyword evidence="3" id="KW-1185">Reference proteome</keyword>
<dbReference type="PANTHER" id="PTHR21310:SF42">
    <property type="entry name" value="BIFUNCTIONAL AAC_APH"/>
    <property type="match status" value="1"/>
</dbReference>
<name>A0ABP7AP06_9ACTN</name>
<dbReference type="Proteomes" id="UP001501074">
    <property type="component" value="Unassembled WGS sequence"/>
</dbReference>
<evidence type="ECO:0000313" key="3">
    <source>
        <dbReference type="Proteomes" id="UP001501074"/>
    </source>
</evidence>
<dbReference type="Pfam" id="PF01636">
    <property type="entry name" value="APH"/>
    <property type="match status" value="1"/>
</dbReference>
<feature type="domain" description="Aminoglycoside phosphotransferase" evidence="1">
    <location>
        <begin position="32"/>
        <end position="250"/>
    </location>
</feature>
<dbReference type="InterPro" id="IPR002575">
    <property type="entry name" value="Aminoglycoside_PTrfase"/>
</dbReference>
<reference evidence="3" key="1">
    <citation type="journal article" date="2019" name="Int. J. Syst. Evol. Microbiol.">
        <title>The Global Catalogue of Microorganisms (GCM) 10K type strain sequencing project: providing services to taxonomists for standard genome sequencing and annotation.</title>
        <authorList>
            <consortium name="The Broad Institute Genomics Platform"/>
            <consortium name="The Broad Institute Genome Sequencing Center for Infectious Disease"/>
            <person name="Wu L."/>
            <person name="Ma J."/>
        </authorList>
    </citation>
    <scope>NUCLEOTIDE SEQUENCE [LARGE SCALE GENOMIC DNA]</scope>
    <source>
        <strain evidence="3">JCM 16902</strain>
    </source>
</reference>
<protein>
    <submittedName>
        <fullName evidence="2">Aminoglycoside phosphotransferase family protein</fullName>
    </submittedName>
</protein>
<accession>A0ABP7AP06</accession>